<keyword evidence="4" id="KW-0862">Zinc</keyword>
<keyword evidence="8" id="KW-1185">Reference proteome</keyword>
<feature type="domain" description="Peptidase M10 metallopeptidase" evidence="6">
    <location>
        <begin position="268"/>
        <end position="302"/>
    </location>
</feature>
<evidence type="ECO:0000313" key="8">
    <source>
        <dbReference type="Proteomes" id="UP001183629"/>
    </source>
</evidence>
<evidence type="ECO:0000256" key="5">
    <source>
        <dbReference type="SAM" id="SignalP"/>
    </source>
</evidence>
<dbReference type="Proteomes" id="UP001183629">
    <property type="component" value="Unassembled WGS sequence"/>
</dbReference>
<comment type="caution">
    <text evidence="7">The sequence shown here is derived from an EMBL/GenBank/DDBJ whole genome shotgun (WGS) entry which is preliminary data.</text>
</comment>
<evidence type="ECO:0000256" key="1">
    <source>
        <dbReference type="ARBA" id="ARBA00022670"/>
    </source>
</evidence>
<name>A0AAE3ZU97_9ACTN</name>
<dbReference type="Pfam" id="PF00413">
    <property type="entry name" value="Peptidase_M10"/>
    <property type="match status" value="1"/>
</dbReference>
<accession>A0AAE3ZU97</accession>
<keyword evidence="5" id="KW-0732">Signal</keyword>
<evidence type="ECO:0000256" key="3">
    <source>
        <dbReference type="ARBA" id="ARBA00022801"/>
    </source>
</evidence>
<dbReference type="Gene3D" id="3.40.390.10">
    <property type="entry name" value="Collagenase (Catalytic Domain)"/>
    <property type="match status" value="1"/>
</dbReference>
<dbReference type="InterPro" id="IPR001818">
    <property type="entry name" value="Pept_M10_metallopeptidase"/>
</dbReference>
<sequence length="323" mass="33999">MRRTRGPAGAAVAVLLASVAMTGTAHAAGPAAEPIIDPDRQYADFLATRGADGSWAGAPDPGGKAKSPVTSLSTHPKLAVRAGLGASPVVTGDAPATVVNVDGTKVEIFLPAPGVTAERLAASLRAHGRPHTRAIAPGRAAPAGPNDCAYGQARTLYECRYPVSFWQNNGHEDPIVRFNDHSGASWPVSNAVSKWNQVPNIDSWYYWNQCPFMAGARCVDVLSGNYGPGDQDGAWIGKVTFRWTTGAGGPLPEQGTMLQLNDYHDPKTGGFTRNMVTTHEIGHVLGLGHNLYSGDVMAAAAHKREDIGGENATLLANLYSITR</sequence>
<keyword evidence="2" id="KW-0479">Metal-binding</keyword>
<gene>
    <name evidence="7" type="ORF">J2S44_006252</name>
</gene>
<proteinExistence type="predicted"/>
<dbReference type="InterPro" id="IPR024079">
    <property type="entry name" value="MetalloPept_cat_dom_sf"/>
</dbReference>
<feature type="signal peptide" evidence="5">
    <location>
        <begin position="1"/>
        <end position="27"/>
    </location>
</feature>
<evidence type="ECO:0000259" key="6">
    <source>
        <dbReference type="Pfam" id="PF00413"/>
    </source>
</evidence>
<evidence type="ECO:0000313" key="7">
    <source>
        <dbReference type="EMBL" id="MDR7326002.1"/>
    </source>
</evidence>
<evidence type="ECO:0000256" key="2">
    <source>
        <dbReference type="ARBA" id="ARBA00022723"/>
    </source>
</evidence>
<reference evidence="7 8" key="1">
    <citation type="submission" date="2023-07" db="EMBL/GenBank/DDBJ databases">
        <title>Sequencing the genomes of 1000 actinobacteria strains.</title>
        <authorList>
            <person name="Klenk H.-P."/>
        </authorList>
    </citation>
    <scope>NUCLEOTIDE SEQUENCE [LARGE SCALE GENOMIC DNA]</scope>
    <source>
        <strain evidence="7 8">DSM 44711</strain>
    </source>
</reference>
<dbReference type="GO" id="GO:0004222">
    <property type="term" value="F:metalloendopeptidase activity"/>
    <property type="evidence" value="ECO:0007669"/>
    <property type="project" value="InterPro"/>
</dbReference>
<organism evidence="7 8">
    <name type="scientific">Catenuloplanes niger</name>
    <dbReference type="NCBI Taxonomy" id="587534"/>
    <lineage>
        <taxon>Bacteria</taxon>
        <taxon>Bacillati</taxon>
        <taxon>Actinomycetota</taxon>
        <taxon>Actinomycetes</taxon>
        <taxon>Micromonosporales</taxon>
        <taxon>Micromonosporaceae</taxon>
        <taxon>Catenuloplanes</taxon>
    </lineage>
</organism>
<keyword evidence="3" id="KW-0378">Hydrolase</keyword>
<dbReference type="AlphaFoldDB" id="A0AAE3ZU97"/>
<protein>
    <recommendedName>
        <fullName evidence="6">Peptidase M10 metallopeptidase domain-containing protein</fullName>
    </recommendedName>
</protein>
<dbReference type="GO" id="GO:0006508">
    <property type="term" value="P:proteolysis"/>
    <property type="evidence" value="ECO:0007669"/>
    <property type="project" value="UniProtKB-KW"/>
</dbReference>
<dbReference type="GO" id="GO:0008270">
    <property type="term" value="F:zinc ion binding"/>
    <property type="evidence" value="ECO:0007669"/>
    <property type="project" value="InterPro"/>
</dbReference>
<keyword evidence="1" id="KW-0645">Protease</keyword>
<dbReference type="SUPFAM" id="SSF55486">
    <property type="entry name" value="Metalloproteases ('zincins'), catalytic domain"/>
    <property type="match status" value="1"/>
</dbReference>
<dbReference type="EMBL" id="JAVDYC010000001">
    <property type="protein sequence ID" value="MDR7326002.1"/>
    <property type="molecule type" value="Genomic_DNA"/>
</dbReference>
<feature type="chain" id="PRO_5041982551" description="Peptidase M10 metallopeptidase domain-containing protein" evidence="5">
    <location>
        <begin position="28"/>
        <end position="323"/>
    </location>
</feature>
<evidence type="ECO:0000256" key="4">
    <source>
        <dbReference type="ARBA" id="ARBA00022833"/>
    </source>
</evidence>
<dbReference type="RefSeq" id="WP_310421173.1">
    <property type="nucleotide sequence ID" value="NZ_JAVDYC010000001.1"/>
</dbReference>
<dbReference type="GO" id="GO:0031012">
    <property type="term" value="C:extracellular matrix"/>
    <property type="evidence" value="ECO:0007669"/>
    <property type="project" value="InterPro"/>
</dbReference>